<sequence length="222" mass="24141">MVDMAKQTVVGALLGRYGRGSFAEDAEIHLKQSPHSMFQLLQLAALTDARVDPDTAVHTFTALRGQRLSTAGQVLGAGSGPIAQTLAEAGYPEGDRKRITTAMTDAALHLQEEHGGDLNELREDAGRDPARERDLLGHFAGVNGDVIDAFCREAQLIWDELGPFADKKALDAASRLGLGEDTAALRSLVREDREFVRLVDALVRVRHDKSGYQELRQLADEA</sequence>
<proteinExistence type="predicted"/>
<comment type="caution">
    <text evidence="1">The sequence shown here is derived from an EMBL/GenBank/DDBJ whole genome shotgun (WGS) entry which is preliminary data.</text>
</comment>
<gene>
    <name evidence="1" type="ORF">RM590_23120</name>
</gene>
<organism evidence="1 2">
    <name type="scientific">Streptomyces litchfieldiae</name>
    <dbReference type="NCBI Taxonomy" id="3075543"/>
    <lineage>
        <taxon>Bacteria</taxon>
        <taxon>Bacillati</taxon>
        <taxon>Actinomycetota</taxon>
        <taxon>Actinomycetes</taxon>
        <taxon>Kitasatosporales</taxon>
        <taxon>Streptomycetaceae</taxon>
        <taxon>Streptomyces</taxon>
    </lineage>
</organism>
<protein>
    <submittedName>
        <fullName evidence="1">Uncharacterized protein</fullName>
    </submittedName>
</protein>
<evidence type="ECO:0000313" key="1">
    <source>
        <dbReference type="EMBL" id="MDT0345470.1"/>
    </source>
</evidence>
<dbReference type="Proteomes" id="UP001183246">
    <property type="component" value="Unassembled WGS sequence"/>
</dbReference>
<accession>A0ABU2MV00</accession>
<name>A0ABU2MV00_9ACTN</name>
<keyword evidence="2" id="KW-1185">Reference proteome</keyword>
<evidence type="ECO:0000313" key="2">
    <source>
        <dbReference type="Proteomes" id="UP001183246"/>
    </source>
</evidence>
<dbReference type="RefSeq" id="WP_311706600.1">
    <property type="nucleotide sequence ID" value="NZ_JAVREL010000014.1"/>
</dbReference>
<dbReference type="EMBL" id="JAVREL010000014">
    <property type="protein sequence ID" value="MDT0345470.1"/>
    <property type="molecule type" value="Genomic_DNA"/>
</dbReference>
<reference evidence="2" key="1">
    <citation type="submission" date="2023-07" db="EMBL/GenBank/DDBJ databases">
        <title>30 novel species of actinomycetes from the DSMZ collection.</title>
        <authorList>
            <person name="Nouioui I."/>
        </authorList>
    </citation>
    <scope>NUCLEOTIDE SEQUENCE [LARGE SCALE GENOMIC DNA]</scope>
    <source>
        <strain evidence="2">DSM 44938</strain>
    </source>
</reference>